<dbReference type="GO" id="GO:0003678">
    <property type="term" value="F:DNA helicase activity"/>
    <property type="evidence" value="ECO:0007669"/>
    <property type="project" value="UniProtKB-EC"/>
</dbReference>
<proteinExistence type="predicted"/>
<dbReference type="GO" id="GO:0016787">
    <property type="term" value="F:hydrolase activity"/>
    <property type="evidence" value="ECO:0007669"/>
    <property type="project" value="UniProtKB-KW"/>
</dbReference>
<keyword evidence="2" id="KW-0547">Nucleotide-binding</keyword>
<reference evidence="2" key="1">
    <citation type="submission" date="2020-08" db="EMBL/GenBank/DDBJ databases">
        <title>Sequencing the genomes of 1000 actinobacteria strains.</title>
        <authorList>
            <person name="Klenk H.-P."/>
        </authorList>
    </citation>
    <scope>NUCLEOTIDE SEQUENCE [LARGE SCALE GENOMIC DNA]</scope>
    <source>
        <strain evidence="2">DSM 27064</strain>
    </source>
</reference>
<protein>
    <submittedName>
        <fullName evidence="2">ATP-dependent DNA helicase RecG</fullName>
        <ecNumber evidence="2">3.6.4.12</ecNumber>
    </submittedName>
</protein>
<dbReference type="EC" id="3.6.4.12" evidence="2"/>
<dbReference type="Gene3D" id="3.30.565.60">
    <property type="match status" value="1"/>
</dbReference>
<keyword evidence="2" id="KW-0347">Helicase</keyword>
<dbReference type="InterPro" id="IPR007421">
    <property type="entry name" value="Schlafen_AlbA_2_dom"/>
</dbReference>
<dbReference type="Pfam" id="PF13749">
    <property type="entry name" value="HATPase_c_4"/>
    <property type="match status" value="1"/>
</dbReference>
<sequence length="478" mass="53443">MRAQEIQELVAHLRLIGKDTSKIEVKSGVGKSILETLSAFSNTTGGLIIVGLSEHDGFQPVAGFEAAKAENQLQTMAQKLHPPVHAVIERAVLDDATIVVAEIPEMPQYDKPCYVRDRGMYAGSYRRSNDGDQRLTEYEVNRLKEEKTQPKWDEEPVLAADIEKLDAAVLTMFMRRERRDRPNTFKNGDTVALQRLGVLREGAPTLAALLAMGEYPQEFFRRLTVTFALYPGTDRGEVLAGERLLDSKTLAGSIPELVEQTLALVKQNMRVAAYMENAQRKNIPDYPMEAVREAIVNALMHRDYSPQARGSQVQVDMFVDRLEIQNPGGLYGAVTVDRLGNESVSSTRNQTLSYLLENIKDADNRLVAENRGSGIAVINRALQDSLMPPAKIESNISFFRITFYKRRVALTERRATAKDYILRQLEERASVSVGELLAGGQYSRGGLQKALSELVAAKVIEKTEPSRSPKQRYRMKTN</sequence>
<dbReference type="InterPro" id="IPR038475">
    <property type="entry name" value="RecG_C_sf"/>
</dbReference>
<evidence type="ECO:0000313" key="2">
    <source>
        <dbReference type="EMBL" id="MBB4071078.1"/>
    </source>
</evidence>
<dbReference type="Pfam" id="PF04326">
    <property type="entry name" value="SLFN_AlbA_2"/>
    <property type="match status" value="1"/>
</dbReference>
<dbReference type="InterPro" id="IPR038461">
    <property type="entry name" value="Schlafen_AlbA_2_dom_sf"/>
</dbReference>
<feature type="domain" description="Schlafen AlbA-2" evidence="1">
    <location>
        <begin position="20"/>
        <end position="134"/>
    </location>
</feature>
<dbReference type="RefSeq" id="WP_183304267.1">
    <property type="nucleotide sequence ID" value="NZ_JACIFD010000003.1"/>
</dbReference>
<dbReference type="EMBL" id="JACIFD010000003">
    <property type="protein sequence ID" value="MBB4071078.1"/>
    <property type="molecule type" value="Genomic_DNA"/>
</dbReference>
<evidence type="ECO:0000313" key="3">
    <source>
        <dbReference type="Proteomes" id="UP000571183"/>
    </source>
</evidence>
<comment type="caution">
    <text evidence="2">The sequence shown here is derived from an EMBL/GenBank/DDBJ whole genome shotgun (WGS) entry which is preliminary data.</text>
</comment>
<evidence type="ECO:0000259" key="1">
    <source>
        <dbReference type="Pfam" id="PF04326"/>
    </source>
</evidence>
<organism evidence="2 3">
    <name type="scientific">Canibacter oris</name>
    <dbReference type="NCBI Taxonomy" id="1365628"/>
    <lineage>
        <taxon>Bacteria</taxon>
        <taxon>Bacillati</taxon>
        <taxon>Actinomycetota</taxon>
        <taxon>Actinomycetes</taxon>
        <taxon>Micrococcales</taxon>
        <taxon>Microbacteriaceae</taxon>
        <taxon>Canibacter</taxon>
    </lineage>
</organism>
<dbReference type="PANTHER" id="PTHR30595:SF6">
    <property type="entry name" value="SCHLAFEN ALBA-2 DOMAIN-CONTAINING PROTEIN"/>
    <property type="match status" value="1"/>
</dbReference>
<keyword evidence="2" id="KW-0378">Hydrolase</keyword>
<dbReference type="AlphaFoldDB" id="A0A840DLY6"/>
<accession>A0A840DLY6</accession>
<gene>
    <name evidence="2" type="ORF">F5897_000366</name>
</gene>
<dbReference type="PANTHER" id="PTHR30595">
    <property type="entry name" value="GLPR-RELATED TRANSCRIPTIONAL REPRESSOR"/>
    <property type="match status" value="1"/>
</dbReference>
<name>A0A840DLY6_9MICO</name>
<dbReference type="Proteomes" id="UP000571183">
    <property type="component" value="Unassembled WGS sequence"/>
</dbReference>
<dbReference type="Gene3D" id="3.30.950.30">
    <property type="entry name" value="Schlafen, AAA domain"/>
    <property type="match status" value="1"/>
</dbReference>
<keyword evidence="3" id="KW-1185">Reference proteome</keyword>
<keyword evidence="2" id="KW-0067">ATP-binding</keyword>